<dbReference type="RefSeq" id="WP_379589801.1">
    <property type="nucleotide sequence ID" value="NZ_JBHTKK010000001.1"/>
</dbReference>
<evidence type="ECO:0000313" key="3">
    <source>
        <dbReference type="EMBL" id="MFD1064403.1"/>
    </source>
</evidence>
<reference evidence="4" key="1">
    <citation type="journal article" date="2019" name="Int. J. Syst. Evol. Microbiol.">
        <title>The Global Catalogue of Microorganisms (GCM) 10K type strain sequencing project: providing services to taxonomists for standard genome sequencing and annotation.</title>
        <authorList>
            <consortium name="The Broad Institute Genomics Platform"/>
            <consortium name="The Broad Institute Genome Sequencing Center for Infectious Disease"/>
            <person name="Wu L."/>
            <person name="Ma J."/>
        </authorList>
    </citation>
    <scope>NUCLEOTIDE SEQUENCE [LARGE SCALE GENOMIC DNA]</scope>
    <source>
        <strain evidence="4">CCUG 56608</strain>
    </source>
</reference>
<evidence type="ECO:0000259" key="2">
    <source>
        <dbReference type="Pfam" id="PF04432"/>
    </source>
</evidence>
<keyword evidence="4" id="KW-1185">Reference proteome</keyword>
<dbReference type="Pfam" id="PF04432">
    <property type="entry name" value="FrhB_FdhB_C"/>
    <property type="match status" value="1"/>
</dbReference>
<name>A0ABW3NBQ1_9BACI</name>
<gene>
    <name evidence="3" type="ORF">ACFQ19_00055</name>
</gene>
<proteinExistence type="predicted"/>
<dbReference type="Proteomes" id="UP001597041">
    <property type="component" value="Unassembled WGS sequence"/>
</dbReference>
<accession>A0ABW3NBQ1</accession>
<dbReference type="InterPro" id="IPR007516">
    <property type="entry name" value="Co_F420_Hydgase/DH_bsu_N"/>
</dbReference>
<evidence type="ECO:0000313" key="4">
    <source>
        <dbReference type="Proteomes" id="UP001597041"/>
    </source>
</evidence>
<dbReference type="InterPro" id="IPR007525">
    <property type="entry name" value="FrhB_FdhB_C"/>
</dbReference>
<dbReference type="PANTHER" id="PTHR31332:SF0">
    <property type="entry name" value="7-HYDROXYMETHYL CHLOROPHYLL A REDUCTASE, CHLOROPLASTIC"/>
    <property type="match status" value="1"/>
</dbReference>
<evidence type="ECO:0000259" key="1">
    <source>
        <dbReference type="Pfam" id="PF04422"/>
    </source>
</evidence>
<dbReference type="EMBL" id="JBHTKK010000001">
    <property type="protein sequence ID" value="MFD1064403.1"/>
    <property type="molecule type" value="Genomic_DNA"/>
</dbReference>
<feature type="domain" description="Coenzyme F420 hydrogenase/dehydrogenase beta subunit N-terminal" evidence="1">
    <location>
        <begin position="97"/>
        <end position="173"/>
    </location>
</feature>
<comment type="caution">
    <text evidence="3">The sequence shown here is derived from an EMBL/GenBank/DDBJ whole genome shotgun (WGS) entry which is preliminary data.</text>
</comment>
<sequence>MNNIEKLMNTVIENDYCIGCGACASLEGSPFEIKFNENGEYKAFLKDADTNNIEINNINEVCPFSNDSKNETEIGENLFKDFGASFNKYTGYYLNNYAGYVTESSYRDNGSSGGMGSWIAVQLLEQDLVDSIIHVRESSEESDALFEYQVSTNKKDFLSGTKSKYYPIELSQVMSYVKNNDGRYAIIGIPCFIKSVRLLSDTNSLIKQRIKYCIGLVCGHLKSDFFAKAQGWQIGIHPNDLTSIDFRVKLDGRNANDYGVEAKGIVNNEELSLTKARQDLYTTNWGQGHFKYNACEFCDDVLSETADVTVGDAWLPEYKHDSNGTNIVVVRNPDIEDIIEQGIVNQKLQLDRLTADKIYESQAGGFRQRRDGLAYRLYLKDQKGEWRPNKRVESSNNLNKNRKKVYAKRMELSQESFEAFKYAKAKGSFDFYIKRMEKPIKEYNNIINPSFIRKIINRLF</sequence>
<protein>
    <submittedName>
        <fullName evidence="3">Coenzyme F420 hydrogenase/dehydrogenase, beta subunit C-terminal domain</fullName>
    </submittedName>
</protein>
<dbReference type="PANTHER" id="PTHR31332">
    <property type="entry name" value="7-HYDROXYMETHYL CHLOROPHYLL A REDUCTASE, CHLOROPLASTIC"/>
    <property type="match status" value="1"/>
</dbReference>
<feature type="domain" description="Coenzyme F420 hydrogenase/dehydrogenase beta subunit C-terminal" evidence="2">
    <location>
        <begin position="183"/>
        <end position="354"/>
    </location>
</feature>
<organism evidence="3 4">
    <name type="scientific">Oceanobacillus locisalsi</name>
    <dbReference type="NCBI Taxonomy" id="546107"/>
    <lineage>
        <taxon>Bacteria</taxon>
        <taxon>Bacillati</taxon>
        <taxon>Bacillota</taxon>
        <taxon>Bacilli</taxon>
        <taxon>Bacillales</taxon>
        <taxon>Bacillaceae</taxon>
        <taxon>Oceanobacillus</taxon>
    </lineage>
</organism>
<dbReference type="InterPro" id="IPR045220">
    <property type="entry name" value="FRHB/FDHB/HCAR-like"/>
</dbReference>
<dbReference type="Pfam" id="PF04422">
    <property type="entry name" value="FrhB_FdhB_N"/>
    <property type="match status" value="1"/>
</dbReference>